<accession>A0A0C3CIV7</accession>
<evidence type="ECO:0000313" key="1">
    <source>
        <dbReference type="EMBL" id="KIM43601.1"/>
    </source>
</evidence>
<name>A0A0C3CIV7_HEBCY</name>
<reference evidence="2" key="2">
    <citation type="submission" date="2015-01" db="EMBL/GenBank/DDBJ databases">
        <title>Evolutionary Origins and Diversification of the Mycorrhizal Mutualists.</title>
        <authorList>
            <consortium name="DOE Joint Genome Institute"/>
            <consortium name="Mycorrhizal Genomics Consortium"/>
            <person name="Kohler A."/>
            <person name="Kuo A."/>
            <person name="Nagy L.G."/>
            <person name="Floudas D."/>
            <person name="Copeland A."/>
            <person name="Barry K.W."/>
            <person name="Cichocki N."/>
            <person name="Veneault-Fourrey C."/>
            <person name="LaButti K."/>
            <person name="Lindquist E.A."/>
            <person name="Lipzen A."/>
            <person name="Lundell T."/>
            <person name="Morin E."/>
            <person name="Murat C."/>
            <person name="Riley R."/>
            <person name="Ohm R."/>
            <person name="Sun H."/>
            <person name="Tunlid A."/>
            <person name="Henrissat B."/>
            <person name="Grigoriev I.V."/>
            <person name="Hibbett D.S."/>
            <person name="Martin F."/>
        </authorList>
    </citation>
    <scope>NUCLEOTIDE SEQUENCE [LARGE SCALE GENOMIC DNA]</scope>
    <source>
        <strain evidence="2">h7</strain>
    </source>
</reference>
<dbReference type="AlphaFoldDB" id="A0A0C3CIV7"/>
<reference evidence="1 2" key="1">
    <citation type="submission" date="2014-04" db="EMBL/GenBank/DDBJ databases">
        <authorList>
            <consortium name="DOE Joint Genome Institute"/>
            <person name="Kuo A."/>
            <person name="Gay G."/>
            <person name="Dore J."/>
            <person name="Kohler A."/>
            <person name="Nagy L.G."/>
            <person name="Floudas D."/>
            <person name="Copeland A."/>
            <person name="Barry K.W."/>
            <person name="Cichocki N."/>
            <person name="Veneault-Fourrey C."/>
            <person name="LaButti K."/>
            <person name="Lindquist E.A."/>
            <person name="Lipzen A."/>
            <person name="Lundell T."/>
            <person name="Morin E."/>
            <person name="Murat C."/>
            <person name="Sun H."/>
            <person name="Tunlid A."/>
            <person name="Henrissat B."/>
            <person name="Grigoriev I.V."/>
            <person name="Hibbett D.S."/>
            <person name="Martin F."/>
            <person name="Nordberg H.P."/>
            <person name="Cantor M.N."/>
            <person name="Hua S.X."/>
        </authorList>
    </citation>
    <scope>NUCLEOTIDE SEQUENCE [LARGE SCALE GENOMIC DNA]</scope>
    <source>
        <strain evidence="2">h7</strain>
    </source>
</reference>
<dbReference type="Proteomes" id="UP000053424">
    <property type="component" value="Unassembled WGS sequence"/>
</dbReference>
<proteinExistence type="predicted"/>
<evidence type="ECO:0000313" key="2">
    <source>
        <dbReference type="Proteomes" id="UP000053424"/>
    </source>
</evidence>
<dbReference type="HOGENOM" id="CLU_2849949_0_0_1"/>
<keyword evidence="2" id="KW-1185">Reference proteome</keyword>
<sequence length="65" mass="7337">MPGQVRELCDICKSFESLRYWYHPYNPGQSTGARRWKVVMKIQGLGGELNSSGVDESLERFASGN</sequence>
<organism evidence="1 2">
    <name type="scientific">Hebeloma cylindrosporum</name>
    <dbReference type="NCBI Taxonomy" id="76867"/>
    <lineage>
        <taxon>Eukaryota</taxon>
        <taxon>Fungi</taxon>
        <taxon>Dikarya</taxon>
        <taxon>Basidiomycota</taxon>
        <taxon>Agaricomycotina</taxon>
        <taxon>Agaricomycetes</taxon>
        <taxon>Agaricomycetidae</taxon>
        <taxon>Agaricales</taxon>
        <taxon>Agaricineae</taxon>
        <taxon>Hymenogastraceae</taxon>
        <taxon>Hebeloma</taxon>
    </lineage>
</organism>
<gene>
    <name evidence="1" type="ORF">M413DRAFT_443517</name>
</gene>
<dbReference type="EMBL" id="KN831775">
    <property type="protein sequence ID" value="KIM43601.1"/>
    <property type="molecule type" value="Genomic_DNA"/>
</dbReference>
<protein>
    <submittedName>
        <fullName evidence="1">Uncharacterized protein</fullName>
    </submittedName>
</protein>